<dbReference type="RefSeq" id="XP_046593748.1">
    <property type="nucleotide sequence ID" value="XM_046737792.1"/>
</dbReference>
<keyword evidence="1" id="KW-0472">Membrane</keyword>
<evidence type="ECO:0000259" key="2">
    <source>
        <dbReference type="PROSITE" id="PS51340"/>
    </source>
</evidence>
<evidence type="ECO:0000313" key="3">
    <source>
        <dbReference type="Proteomes" id="UP000829291"/>
    </source>
</evidence>
<dbReference type="GeneID" id="107219037"/>
<keyword evidence="3" id="KW-1185">Reference proteome</keyword>
<evidence type="ECO:0000313" key="5">
    <source>
        <dbReference type="RefSeq" id="XP_046593748.1"/>
    </source>
</evidence>
<keyword evidence="1" id="KW-1133">Transmembrane helix</keyword>
<accession>A0ABM3G0F5</accession>
<dbReference type="InterPro" id="IPR005303">
    <property type="entry name" value="MOCOS_middle"/>
</dbReference>
<dbReference type="PANTHER" id="PTHR14237:SF19">
    <property type="entry name" value="MITOCHONDRIAL AMIDOXIME REDUCING COMPONENT 1"/>
    <property type="match status" value="1"/>
</dbReference>
<feature type="domain" description="MOSC" evidence="2">
    <location>
        <begin position="166"/>
        <end position="329"/>
    </location>
</feature>
<protein>
    <submittedName>
        <fullName evidence="4">Mitochondrial amidoxime reducing component 2 isoform X1</fullName>
    </submittedName>
    <submittedName>
        <fullName evidence="5">Mitochondrial amidoxime reducing component 2 isoform X2</fullName>
    </submittedName>
</protein>
<dbReference type="PROSITE" id="PS51340">
    <property type="entry name" value="MOSC"/>
    <property type="match status" value="1"/>
</dbReference>
<sequence length="389" mass="43496">MERSRLAYATAVIVGAGTAVALAWWFWTRRQKEQPPKKWRKVGELSDLIVFPVKSLGAVRLNTMECTPLGLRDGWLRDRTLMVIDMDGHFVTGRQLPRMVQVSPSISGSTLTLRAPGMMAVSVDLAGLRGKGFRAAVWGQPVPARDCGEEAARWLSRFLLQEDTGLRLVYYPLDRPTRDVRTKNKPFPLVVSEDTGAYPDATSYTLMNEASIADLNTRLEDPVTPQHFRPNFVVKGARVLEEDSWDWVKIGNVVFRNVKPCTRCIFTTVDPETGMKSPKVEPLKTLKGYRQIKDPELRPFTGDSPVMGIHLGLRSNNGNVRLGDGVFVGVPEEEEPFYSPPLLHRWSSCEHDVFPIEEKMSKADIDYPDSSSSFFGSAANIIASLSNLE</sequence>
<proteinExistence type="predicted"/>
<dbReference type="InterPro" id="IPR005302">
    <property type="entry name" value="MoCF_Sase_C"/>
</dbReference>
<keyword evidence="1" id="KW-0812">Transmembrane</keyword>
<dbReference type="Pfam" id="PF03473">
    <property type="entry name" value="MOSC"/>
    <property type="match status" value="1"/>
</dbReference>
<feature type="transmembrane region" description="Helical" evidence="1">
    <location>
        <begin position="6"/>
        <end position="27"/>
    </location>
</feature>
<dbReference type="Pfam" id="PF03476">
    <property type="entry name" value="MOSC_N"/>
    <property type="match status" value="1"/>
</dbReference>
<dbReference type="RefSeq" id="XP_046593747.1">
    <property type="nucleotide sequence ID" value="XM_046737791.1"/>
</dbReference>
<organism evidence="3 5">
    <name type="scientific">Neodiprion lecontei</name>
    <name type="common">Redheaded pine sawfly</name>
    <dbReference type="NCBI Taxonomy" id="441921"/>
    <lineage>
        <taxon>Eukaryota</taxon>
        <taxon>Metazoa</taxon>
        <taxon>Ecdysozoa</taxon>
        <taxon>Arthropoda</taxon>
        <taxon>Hexapoda</taxon>
        <taxon>Insecta</taxon>
        <taxon>Pterygota</taxon>
        <taxon>Neoptera</taxon>
        <taxon>Endopterygota</taxon>
        <taxon>Hymenoptera</taxon>
        <taxon>Tenthredinoidea</taxon>
        <taxon>Diprionidae</taxon>
        <taxon>Diprioninae</taxon>
        <taxon>Neodiprion</taxon>
    </lineage>
</organism>
<gene>
    <name evidence="4 5" type="primary">LOC107219037</name>
</gene>
<evidence type="ECO:0000313" key="4">
    <source>
        <dbReference type="RefSeq" id="XP_046593747.1"/>
    </source>
</evidence>
<evidence type="ECO:0000256" key="1">
    <source>
        <dbReference type="SAM" id="Phobius"/>
    </source>
</evidence>
<dbReference type="SUPFAM" id="SSF141673">
    <property type="entry name" value="MOSC N-terminal domain-like"/>
    <property type="match status" value="1"/>
</dbReference>
<name>A0ABM3G0F5_NEOLC</name>
<dbReference type="PANTHER" id="PTHR14237">
    <property type="entry name" value="MOLYBDOPTERIN COFACTOR SULFURASE MOSC"/>
    <property type="match status" value="1"/>
</dbReference>
<dbReference type="InterPro" id="IPR011037">
    <property type="entry name" value="Pyrv_Knase-like_insert_dom_sf"/>
</dbReference>
<dbReference type="SUPFAM" id="SSF50800">
    <property type="entry name" value="PK beta-barrel domain-like"/>
    <property type="match status" value="1"/>
</dbReference>
<dbReference type="Proteomes" id="UP000829291">
    <property type="component" value="Chromosome 4"/>
</dbReference>
<reference evidence="4 5" key="1">
    <citation type="submission" date="2025-05" db="UniProtKB">
        <authorList>
            <consortium name="RefSeq"/>
        </authorList>
    </citation>
    <scope>IDENTIFICATION</scope>
    <source>
        <tissue evidence="4 5">Thorax and Abdomen</tissue>
    </source>
</reference>